<evidence type="ECO:0000313" key="3">
    <source>
        <dbReference type="EMBL" id="MBA2883247.1"/>
    </source>
</evidence>
<comment type="caution">
    <text evidence="3">The sequence shown here is derived from an EMBL/GenBank/DDBJ whole genome shotgun (WGS) entry which is preliminary data.</text>
</comment>
<dbReference type="GO" id="GO:0009055">
    <property type="term" value="F:electron transfer activity"/>
    <property type="evidence" value="ECO:0007669"/>
    <property type="project" value="InterPro"/>
</dbReference>
<name>A0A7W0HMF5_9BACT</name>
<protein>
    <submittedName>
        <fullName evidence="3">Electron transfer flavoprotein beta subunit</fullName>
    </submittedName>
</protein>
<dbReference type="AlphaFoldDB" id="A0A7W0HMF5"/>
<evidence type="ECO:0000256" key="1">
    <source>
        <dbReference type="ARBA" id="ARBA00022982"/>
    </source>
</evidence>
<keyword evidence="1" id="KW-0813">Transport</keyword>
<keyword evidence="1" id="KW-0249">Electron transport</keyword>
<gene>
    <name evidence="3" type="ORF">HNR65_003609</name>
</gene>
<dbReference type="Proteomes" id="UP000525298">
    <property type="component" value="Unassembled WGS sequence"/>
</dbReference>
<proteinExistence type="predicted"/>
<dbReference type="RefSeq" id="WP_181552851.1">
    <property type="nucleotide sequence ID" value="NZ_JACDUS010000021.1"/>
</dbReference>
<evidence type="ECO:0000259" key="2">
    <source>
        <dbReference type="SMART" id="SM00893"/>
    </source>
</evidence>
<dbReference type="EMBL" id="JACDUS010000021">
    <property type="protein sequence ID" value="MBA2883247.1"/>
    <property type="molecule type" value="Genomic_DNA"/>
</dbReference>
<feature type="domain" description="Electron transfer flavoprotein alpha/beta-subunit N-terminal" evidence="2">
    <location>
        <begin position="24"/>
        <end position="213"/>
    </location>
</feature>
<evidence type="ECO:0000313" key="4">
    <source>
        <dbReference type="Proteomes" id="UP000525298"/>
    </source>
</evidence>
<dbReference type="SMART" id="SM00893">
    <property type="entry name" value="ETF"/>
    <property type="match status" value="1"/>
</dbReference>
<dbReference type="Pfam" id="PF01012">
    <property type="entry name" value="ETF"/>
    <property type="match status" value="1"/>
</dbReference>
<dbReference type="PIRSF" id="PIRSF000090">
    <property type="entry name" value="Beta-ETF"/>
    <property type="match status" value="1"/>
</dbReference>
<dbReference type="InterPro" id="IPR014730">
    <property type="entry name" value="ETF_a/b_N"/>
</dbReference>
<dbReference type="SUPFAM" id="SSF52402">
    <property type="entry name" value="Adenine nucleotide alpha hydrolases-like"/>
    <property type="match status" value="1"/>
</dbReference>
<dbReference type="InterPro" id="IPR014729">
    <property type="entry name" value="Rossmann-like_a/b/a_fold"/>
</dbReference>
<dbReference type="CDD" id="cd01714">
    <property type="entry name" value="ETF_beta"/>
    <property type="match status" value="1"/>
</dbReference>
<dbReference type="InterPro" id="IPR033948">
    <property type="entry name" value="ETF_beta_N"/>
</dbReference>
<dbReference type="InterPro" id="IPR012255">
    <property type="entry name" value="ETF_b"/>
</dbReference>
<organism evidence="3 4">
    <name type="scientific">Desulfosalsimonas propionicica</name>
    <dbReference type="NCBI Taxonomy" id="332175"/>
    <lineage>
        <taxon>Bacteria</taxon>
        <taxon>Pseudomonadati</taxon>
        <taxon>Thermodesulfobacteriota</taxon>
        <taxon>Desulfobacteria</taxon>
        <taxon>Desulfobacterales</taxon>
        <taxon>Desulfosalsimonadaceae</taxon>
        <taxon>Desulfosalsimonas</taxon>
    </lineage>
</organism>
<sequence>MEILVCVKRVPDTAENEIEINSDGNDIERDDLVYSVNEWDNYAVEEAIQLVDEHGGSVTVITVGDEESEEVLRREMAMGAEKGILLDDDAFEGSDGRGIAAILKGAVEKGNYDLILTGAQADEGYAQVGGMLAAMLDYPYASLVNMIEPGDGKLKVGREIEGGNQEVNEIELPCVLSIQTGINEPRYVGIRGIRKVASVDIPTMGASDLGLDAGSVGEGAARVKRIDYFVPEMGEGAEMLEGSTEEIIDKLIELLKSKGGIK</sequence>
<keyword evidence="4" id="KW-1185">Reference proteome</keyword>
<reference evidence="3 4" key="1">
    <citation type="submission" date="2020-07" db="EMBL/GenBank/DDBJ databases">
        <title>Genomic Encyclopedia of Type Strains, Phase IV (KMG-IV): sequencing the most valuable type-strain genomes for metagenomic binning, comparative biology and taxonomic classification.</title>
        <authorList>
            <person name="Goeker M."/>
        </authorList>
    </citation>
    <scope>NUCLEOTIDE SEQUENCE [LARGE SCALE GENOMIC DNA]</scope>
    <source>
        <strain evidence="3 4">DSM 17721</strain>
    </source>
</reference>
<accession>A0A7W0HMF5</accession>
<dbReference type="Gene3D" id="3.40.50.620">
    <property type="entry name" value="HUPs"/>
    <property type="match status" value="1"/>
</dbReference>
<dbReference type="PANTHER" id="PTHR21294">
    <property type="entry name" value="ELECTRON TRANSFER FLAVOPROTEIN BETA-SUBUNIT"/>
    <property type="match status" value="1"/>
</dbReference>